<evidence type="ECO:0000256" key="2">
    <source>
        <dbReference type="ARBA" id="ARBA00022448"/>
    </source>
</evidence>
<dbReference type="SUPFAM" id="SSF161111">
    <property type="entry name" value="Cation efflux protein transmembrane domain-like"/>
    <property type="match status" value="1"/>
</dbReference>
<proteinExistence type="predicted"/>
<reference evidence="11 12" key="1">
    <citation type="submission" date="2019-12" db="EMBL/GenBank/DDBJ databases">
        <title>Shewanella insulae sp. nov., isolated from a tidal flat.</title>
        <authorList>
            <person name="Yoon J.-H."/>
        </authorList>
    </citation>
    <scope>NUCLEOTIDE SEQUENCE [LARGE SCALE GENOMIC DNA]</scope>
    <source>
        <strain evidence="11 12">JBTF-M18</strain>
    </source>
</reference>
<dbReference type="Gene3D" id="1.20.1510.10">
    <property type="entry name" value="Cation efflux protein transmembrane domain"/>
    <property type="match status" value="1"/>
</dbReference>
<organism evidence="11 12">
    <name type="scientific">Shewanella insulae</name>
    <dbReference type="NCBI Taxonomy" id="2681496"/>
    <lineage>
        <taxon>Bacteria</taxon>
        <taxon>Pseudomonadati</taxon>
        <taxon>Pseudomonadota</taxon>
        <taxon>Gammaproteobacteria</taxon>
        <taxon>Alteromonadales</taxon>
        <taxon>Shewanellaceae</taxon>
        <taxon>Shewanella</taxon>
    </lineage>
</organism>
<evidence type="ECO:0000256" key="1">
    <source>
        <dbReference type="ARBA" id="ARBA00004141"/>
    </source>
</evidence>
<feature type="compositionally biased region" description="Basic residues" evidence="8">
    <location>
        <begin position="156"/>
        <end position="178"/>
    </location>
</feature>
<dbReference type="PANTHER" id="PTHR45755">
    <property type="match status" value="1"/>
</dbReference>
<feature type="domain" description="Cation efflux protein transmembrane" evidence="10">
    <location>
        <begin position="31"/>
        <end position="273"/>
    </location>
</feature>
<keyword evidence="6" id="KW-0406">Ion transport</keyword>
<dbReference type="RefSeq" id="WP_160793408.1">
    <property type="nucleotide sequence ID" value="NZ_WRPA01000001.1"/>
</dbReference>
<evidence type="ECO:0000256" key="9">
    <source>
        <dbReference type="SAM" id="Phobius"/>
    </source>
</evidence>
<evidence type="ECO:0000259" key="10">
    <source>
        <dbReference type="Pfam" id="PF01545"/>
    </source>
</evidence>
<keyword evidence="4" id="KW-0864">Zinc transport</keyword>
<keyword evidence="2" id="KW-0813">Transport</keyword>
<name>A0A6L7HTF8_9GAMM</name>
<evidence type="ECO:0000313" key="11">
    <source>
        <dbReference type="EMBL" id="MXR67423.1"/>
    </source>
</evidence>
<dbReference type="Pfam" id="PF01545">
    <property type="entry name" value="Cation_efflux"/>
    <property type="match status" value="1"/>
</dbReference>
<dbReference type="GO" id="GO:0005385">
    <property type="term" value="F:zinc ion transmembrane transporter activity"/>
    <property type="evidence" value="ECO:0007669"/>
    <property type="project" value="InterPro"/>
</dbReference>
<feature type="region of interest" description="Disordered" evidence="8">
    <location>
        <begin position="156"/>
        <end position="209"/>
    </location>
</feature>
<accession>A0A6L7HTF8</accession>
<feature type="transmembrane region" description="Helical" evidence="9">
    <location>
        <begin position="96"/>
        <end position="115"/>
    </location>
</feature>
<dbReference type="EMBL" id="WRPA01000001">
    <property type="protein sequence ID" value="MXR67423.1"/>
    <property type="molecule type" value="Genomic_DNA"/>
</dbReference>
<keyword evidence="5 9" id="KW-1133">Transmembrane helix</keyword>
<keyword evidence="7 9" id="KW-0472">Membrane</keyword>
<keyword evidence="3 9" id="KW-0812">Transmembrane</keyword>
<dbReference type="InterPro" id="IPR045316">
    <property type="entry name" value="Msc2-like"/>
</dbReference>
<comment type="caution">
    <text evidence="11">The sequence shown here is derived from an EMBL/GenBank/DDBJ whole genome shotgun (WGS) entry which is preliminary data.</text>
</comment>
<dbReference type="GO" id="GO:0016020">
    <property type="term" value="C:membrane"/>
    <property type="evidence" value="ECO:0007669"/>
    <property type="project" value="UniProtKB-SubCell"/>
</dbReference>
<dbReference type="GO" id="GO:0006882">
    <property type="term" value="P:intracellular zinc ion homeostasis"/>
    <property type="evidence" value="ECO:0007669"/>
    <property type="project" value="InterPro"/>
</dbReference>
<dbReference type="InterPro" id="IPR002524">
    <property type="entry name" value="Cation_efflux"/>
</dbReference>
<feature type="transmembrane region" description="Helical" evidence="9">
    <location>
        <begin position="30"/>
        <end position="52"/>
    </location>
</feature>
<dbReference type="NCBIfam" id="TIGR01297">
    <property type="entry name" value="CDF"/>
    <property type="match status" value="1"/>
</dbReference>
<feature type="transmembrane region" description="Helical" evidence="9">
    <location>
        <begin position="58"/>
        <end position="75"/>
    </location>
</feature>
<evidence type="ECO:0000256" key="8">
    <source>
        <dbReference type="SAM" id="MobiDB-lite"/>
    </source>
</evidence>
<feature type="transmembrane region" description="Helical" evidence="9">
    <location>
        <begin position="127"/>
        <end position="150"/>
    </location>
</feature>
<evidence type="ECO:0000256" key="5">
    <source>
        <dbReference type="ARBA" id="ARBA00022989"/>
    </source>
</evidence>
<evidence type="ECO:0000256" key="4">
    <source>
        <dbReference type="ARBA" id="ARBA00022906"/>
    </source>
</evidence>
<sequence>MSNVKDHLAPWQHSHQFANLNRDGERNTRYVLYLTLFTMIAEIVAGTLYGSMALLADGWHMGTHAAAFLITLFAYHYAKKHADSPDFAFGTGKVSVLGGFTSAVALGLVALLMVVESVSRLFNPEQIHFNEAIFVAVIGLTVNVISVFLLKDHHGHHHHHHGHEHSHGHHHSHKHDHMHSHEHSHDHSHQYSHKEHDHQEHAHGDKGHHDHNLRAAYFHVMADALTSLLAIGALLFGKYLGLTWLDPVMGVVGAVIITSWAWGLMKQTGPILLDASIDTKYVKQMVEQIEAEPDHQVSDIHVWRVSADHYAAMVSIVSHAPKELDYFKQKLAKFERIDHLTVELITCRQTACQGAE</sequence>
<evidence type="ECO:0000256" key="6">
    <source>
        <dbReference type="ARBA" id="ARBA00023065"/>
    </source>
</evidence>
<evidence type="ECO:0000256" key="3">
    <source>
        <dbReference type="ARBA" id="ARBA00022692"/>
    </source>
</evidence>
<protein>
    <submittedName>
        <fullName evidence="11">Cation diffusion facilitator family transporter</fullName>
    </submittedName>
</protein>
<evidence type="ECO:0000256" key="7">
    <source>
        <dbReference type="ARBA" id="ARBA00023136"/>
    </source>
</evidence>
<dbReference type="AlphaFoldDB" id="A0A6L7HTF8"/>
<keyword evidence="4" id="KW-0862">Zinc</keyword>
<feature type="compositionally biased region" description="Basic and acidic residues" evidence="8">
    <location>
        <begin position="179"/>
        <end position="209"/>
    </location>
</feature>
<dbReference type="Proteomes" id="UP000474778">
    <property type="component" value="Unassembled WGS sequence"/>
</dbReference>
<feature type="transmembrane region" description="Helical" evidence="9">
    <location>
        <begin position="216"/>
        <end position="236"/>
    </location>
</feature>
<comment type="subcellular location">
    <subcellularLocation>
        <location evidence="1">Membrane</location>
        <topology evidence="1">Multi-pass membrane protein</topology>
    </subcellularLocation>
</comment>
<dbReference type="PANTHER" id="PTHR45755:SF4">
    <property type="entry name" value="ZINC TRANSPORTER 7"/>
    <property type="match status" value="1"/>
</dbReference>
<keyword evidence="12" id="KW-1185">Reference proteome</keyword>
<evidence type="ECO:0000313" key="12">
    <source>
        <dbReference type="Proteomes" id="UP000474778"/>
    </source>
</evidence>
<feature type="transmembrane region" description="Helical" evidence="9">
    <location>
        <begin position="248"/>
        <end position="265"/>
    </location>
</feature>
<dbReference type="InterPro" id="IPR058533">
    <property type="entry name" value="Cation_efflux_TM"/>
</dbReference>
<dbReference type="InterPro" id="IPR027469">
    <property type="entry name" value="Cation_efflux_TMD_sf"/>
</dbReference>
<gene>
    <name evidence="11" type="ORF">GNT65_01835</name>
</gene>